<dbReference type="PRINTS" id="PR00986">
    <property type="entry name" value="TRNASYNTHVAL"/>
</dbReference>
<feature type="domain" description="Aminoacyl-tRNA synthetase class Ia" evidence="11">
    <location>
        <begin position="16"/>
        <end position="571"/>
    </location>
</feature>
<dbReference type="GO" id="GO:0004832">
    <property type="term" value="F:valine-tRNA ligase activity"/>
    <property type="evidence" value="ECO:0007669"/>
    <property type="project" value="UniProtKB-UniRule"/>
</dbReference>
<evidence type="ECO:0000256" key="3">
    <source>
        <dbReference type="ARBA" id="ARBA00022598"/>
    </source>
</evidence>
<evidence type="ECO:0000256" key="4">
    <source>
        <dbReference type="ARBA" id="ARBA00022741"/>
    </source>
</evidence>
<dbReference type="GO" id="GO:0002161">
    <property type="term" value="F:aminoacyl-tRNA deacylase activity"/>
    <property type="evidence" value="ECO:0007669"/>
    <property type="project" value="InterPro"/>
</dbReference>
<dbReference type="OrthoDB" id="9810365at2"/>
<keyword evidence="5 10" id="KW-0067">ATP-binding</keyword>
<evidence type="ECO:0000256" key="1">
    <source>
        <dbReference type="ARBA" id="ARBA00013169"/>
    </source>
</evidence>
<evidence type="ECO:0000313" key="14">
    <source>
        <dbReference type="Proteomes" id="UP000254834"/>
    </source>
</evidence>
<dbReference type="Pfam" id="PF08264">
    <property type="entry name" value="Anticodon_1"/>
    <property type="match status" value="1"/>
</dbReference>
<dbReference type="GO" id="GO:0006438">
    <property type="term" value="P:valyl-tRNA aminoacylation"/>
    <property type="evidence" value="ECO:0007669"/>
    <property type="project" value="UniProtKB-UniRule"/>
</dbReference>
<dbReference type="GO" id="GO:0005829">
    <property type="term" value="C:cytosol"/>
    <property type="evidence" value="ECO:0007669"/>
    <property type="project" value="TreeGrafter"/>
</dbReference>
<dbReference type="SUPFAM" id="SSF47323">
    <property type="entry name" value="Anticodon-binding domain of a subclass of class I aminoacyl-tRNA synthetases"/>
    <property type="match status" value="1"/>
</dbReference>
<protein>
    <recommendedName>
        <fullName evidence="1 9">Valine--tRNA ligase</fullName>
        <ecNumber evidence="1 9">6.1.1.9</ecNumber>
    </recommendedName>
</protein>
<dbReference type="AlphaFoldDB" id="A0A345ZBP0"/>
<dbReference type="SUPFAM" id="SSF52374">
    <property type="entry name" value="Nucleotidylyl transferase"/>
    <property type="match status" value="1"/>
</dbReference>
<dbReference type="EMBL" id="CP025544">
    <property type="protein sequence ID" value="AXK60707.1"/>
    <property type="molecule type" value="Genomic_DNA"/>
</dbReference>
<proteinExistence type="inferred from homology"/>
<dbReference type="NCBIfam" id="TIGR00422">
    <property type="entry name" value="valS"/>
    <property type="match status" value="1"/>
</dbReference>
<dbReference type="Proteomes" id="UP000254834">
    <property type="component" value="Chromosome"/>
</dbReference>
<dbReference type="NCBIfam" id="NF009687">
    <property type="entry name" value="PRK13208.1"/>
    <property type="match status" value="1"/>
</dbReference>
<accession>A0A345ZBP0</accession>
<dbReference type="InterPro" id="IPR033705">
    <property type="entry name" value="Anticodon_Ia_Val"/>
</dbReference>
<evidence type="ECO:0000256" key="8">
    <source>
        <dbReference type="ARBA" id="ARBA00047552"/>
    </source>
</evidence>
<dbReference type="PANTHER" id="PTHR11946:SF93">
    <property type="entry name" value="VALINE--TRNA LIGASE, CHLOROPLASTIC_MITOCHONDRIAL 2"/>
    <property type="match status" value="1"/>
</dbReference>
<evidence type="ECO:0000256" key="10">
    <source>
        <dbReference type="RuleBase" id="RU363035"/>
    </source>
</evidence>
<evidence type="ECO:0000256" key="9">
    <source>
        <dbReference type="NCBIfam" id="TIGR00422"/>
    </source>
</evidence>
<gene>
    <name evidence="13" type="ORF">C0J27_03045</name>
</gene>
<dbReference type="EC" id="6.1.1.9" evidence="1 9"/>
<keyword evidence="4 10" id="KW-0547">Nucleotide-binding</keyword>
<dbReference type="RefSeq" id="WP_115585722.1">
    <property type="nucleotide sequence ID" value="NZ_CP025544.1"/>
</dbReference>
<sequence length="818" mass="93994">MEKRYDHTSQDQQAREIWQKNDTYTKNSHQSKNFTIDTPPPTVSGSLHIGHIFSYTQADIIARYKRMTGHNVFYPFGFDCNGLATERFVEKKHKTGVAKLGREKFIELCLSTTEEMKIEFVQLWRTIGISADFEKTYSTIGKKEQKISQESFVRLFHKKHLYLKNEPALYCTSCRTSVAQAELDDKEVATTFNDIEFTTSTGIKVVIATTRPELLPSCVAVMYNPEDERYQQLAGQTAIVPIYGNEVPFLADESVSITKGTGLVMCCTFGDKTDIEWFKKFNLPYKQSIGFDGRWAEHTGPLAGLKVLEARQTILQLLEEFNLVLTKKNISHNVNVHERCKNEIEYVVLPQWFINVVSNKTKFLELADQITWSPAFMKTRYIDWVENLSWDWCISRQRVFGIPFPVWYCQDCDKVLVADIEQLPLDPQETTYKNGACDGCGSKNLRPEKDVMDTWNTSSITPYIVQQLYYDNDESPFETNPDFIPMSMRPQAHDIIRTWAFYTIIKAWMHSEKTPWKEIVISGFVLSEQKEKISKSQGNSPTEPSVLVNQFAPDAIRYWTATGTLGYDIAFSIDQIKTGQKLMTKLWNAFSFINMHMEDYHHVSVATTELGVVNQWMLDASTTMLEKYTAALDKNEFGAALQAVEKLFWSDFCDNYLEIIKDQFFKPENYTPEQVQATRWTLFAVGLRILQCYAPYLPHITENIYQRIFKSVVGKSSLHITQLQHNMHPVDTDNNAAMEKILEVITTVRKLKTEQQLSLKTELTVLTLDESLNYIFADQENIIKGVTTAKEIAYASNITNSVLLQTNETWSAQVTVSL</sequence>
<dbReference type="InterPro" id="IPR014729">
    <property type="entry name" value="Rossmann-like_a/b/a_fold"/>
</dbReference>
<evidence type="ECO:0000313" key="13">
    <source>
        <dbReference type="EMBL" id="AXK60707.1"/>
    </source>
</evidence>
<dbReference type="Gene3D" id="1.10.730.10">
    <property type="entry name" value="Isoleucyl-tRNA Synthetase, Domain 1"/>
    <property type="match status" value="1"/>
</dbReference>
<evidence type="ECO:0000259" key="12">
    <source>
        <dbReference type="Pfam" id="PF08264"/>
    </source>
</evidence>
<dbReference type="InterPro" id="IPR013155">
    <property type="entry name" value="M/V/L/I-tRNA-synth_anticd-bd"/>
</dbReference>
<keyword evidence="14" id="KW-1185">Reference proteome</keyword>
<feature type="domain" description="Methionyl/Valyl/Leucyl/Isoleucyl-tRNA synthetase anticodon-binding" evidence="12">
    <location>
        <begin position="614"/>
        <end position="765"/>
    </location>
</feature>
<evidence type="ECO:0000256" key="6">
    <source>
        <dbReference type="ARBA" id="ARBA00022917"/>
    </source>
</evidence>
<comment type="catalytic activity">
    <reaction evidence="8">
        <text>tRNA(Val) + L-valine + ATP = L-valyl-tRNA(Val) + AMP + diphosphate</text>
        <dbReference type="Rhea" id="RHEA:10704"/>
        <dbReference type="Rhea" id="RHEA-COMP:9672"/>
        <dbReference type="Rhea" id="RHEA-COMP:9708"/>
        <dbReference type="ChEBI" id="CHEBI:30616"/>
        <dbReference type="ChEBI" id="CHEBI:33019"/>
        <dbReference type="ChEBI" id="CHEBI:57762"/>
        <dbReference type="ChEBI" id="CHEBI:78442"/>
        <dbReference type="ChEBI" id="CHEBI:78537"/>
        <dbReference type="ChEBI" id="CHEBI:456215"/>
        <dbReference type="EC" id="6.1.1.9"/>
    </reaction>
</comment>
<keyword evidence="2" id="KW-0963">Cytoplasm</keyword>
<evidence type="ECO:0000259" key="11">
    <source>
        <dbReference type="Pfam" id="PF00133"/>
    </source>
</evidence>
<dbReference type="PANTHER" id="PTHR11946">
    <property type="entry name" value="VALYL-TRNA SYNTHETASES"/>
    <property type="match status" value="1"/>
</dbReference>
<dbReference type="InterPro" id="IPR009080">
    <property type="entry name" value="tRNAsynth_Ia_anticodon-bd"/>
</dbReference>
<name>A0A345ZBP0_9BACT</name>
<reference evidence="13 14" key="1">
    <citation type="submission" date="2017-12" db="EMBL/GenBank/DDBJ databases">
        <title>Chromulinavorax destructans is a abundant pathogen of dominant heterotrophic picoflagllates.</title>
        <authorList>
            <person name="Deeg C.M."/>
            <person name="Zimmer M."/>
            <person name="Suttle C.A."/>
        </authorList>
    </citation>
    <scope>NUCLEOTIDE SEQUENCE [LARGE SCALE GENOMIC DNA]</scope>
    <source>
        <strain evidence="13 14">SeV1</strain>
    </source>
</reference>
<dbReference type="InterPro" id="IPR009008">
    <property type="entry name" value="Val/Leu/Ile-tRNA-synth_edit"/>
</dbReference>
<dbReference type="CDD" id="cd07962">
    <property type="entry name" value="Anticodon_Ia_Val"/>
    <property type="match status" value="1"/>
</dbReference>
<keyword evidence="6 10" id="KW-0648">Protein biosynthesis</keyword>
<evidence type="ECO:0000256" key="2">
    <source>
        <dbReference type="ARBA" id="ARBA00022490"/>
    </source>
</evidence>
<dbReference type="Gene3D" id="3.40.50.620">
    <property type="entry name" value="HUPs"/>
    <property type="match status" value="2"/>
</dbReference>
<dbReference type="SUPFAM" id="SSF50677">
    <property type="entry name" value="ValRS/IleRS/LeuRS editing domain"/>
    <property type="match status" value="1"/>
</dbReference>
<dbReference type="InterPro" id="IPR001412">
    <property type="entry name" value="aa-tRNA-synth_I_CS"/>
</dbReference>
<comment type="similarity">
    <text evidence="10">Belongs to the class-I aminoacyl-tRNA synthetase family.</text>
</comment>
<dbReference type="KEGG" id="cdes:C0J27_03045"/>
<dbReference type="PROSITE" id="PS00178">
    <property type="entry name" value="AA_TRNA_LIGASE_I"/>
    <property type="match status" value="1"/>
</dbReference>
<organism evidence="13 14">
    <name type="scientific">Candidatus Chromulinivorax destructor</name>
    <dbReference type="NCBI Taxonomy" id="2066483"/>
    <lineage>
        <taxon>Bacteria</taxon>
        <taxon>Candidatus Babelota</taxon>
        <taxon>Candidatus Babeliae</taxon>
        <taxon>Candidatus Babeliales</taxon>
        <taxon>Candidatus Chromulinivoraceae</taxon>
        <taxon>Candidatus Chromulinivorax</taxon>
    </lineage>
</organism>
<evidence type="ECO:0000256" key="7">
    <source>
        <dbReference type="ARBA" id="ARBA00023146"/>
    </source>
</evidence>
<keyword evidence="3 10" id="KW-0436">Ligase</keyword>
<dbReference type="InterPro" id="IPR002303">
    <property type="entry name" value="Valyl-tRNA_ligase"/>
</dbReference>
<evidence type="ECO:0000256" key="5">
    <source>
        <dbReference type="ARBA" id="ARBA00022840"/>
    </source>
</evidence>
<dbReference type="InterPro" id="IPR002300">
    <property type="entry name" value="aa-tRNA-synth_Ia"/>
</dbReference>
<dbReference type="GO" id="GO:0005524">
    <property type="term" value="F:ATP binding"/>
    <property type="evidence" value="ECO:0007669"/>
    <property type="project" value="UniProtKB-KW"/>
</dbReference>
<dbReference type="Pfam" id="PF00133">
    <property type="entry name" value="tRNA-synt_1"/>
    <property type="match status" value="1"/>
</dbReference>
<keyword evidence="7 10" id="KW-0030">Aminoacyl-tRNA synthetase</keyword>